<evidence type="ECO:0000256" key="4">
    <source>
        <dbReference type="ARBA" id="ARBA00022490"/>
    </source>
</evidence>
<evidence type="ECO:0000313" key="16">
    <source>
        <dbReference type="EMBL" id="PVV05003.1"/>
    </source>
</evidence>
<dbReference type="FunFam" id="3.40.50.300:FF:001202">
    <property type="entry name" value="Translation elongation factor EF-1 subunit alpha"/>
    <property type="match status" value="1"/>
</dbReference>
<name>A0A2T9ZK63_9FUNG</name>
<dbReference type="PANTHER" id="PTHR23115">
    <property type="entry name" value="TRANSLATION FACTOR"/>
    <property type="match status" value="1"/>
</dbReference>
<dbReference type="InterPro" id="IPR004161">
    <property type="entry name" value="EFTu-like_2"/>
</dbReference>
<keyword evidence="7" id="KW-0547">Nucleotide-binding</keyword>
<dbReference type="InterPro" id="IPR003285">
    <property type="entry name" value="Sup35"/>
</dbReference>
<protein>
    <recommendedName>
        <fullName evidence="3">Eukaryotic peptide chain release factor GTP-binding subunit</fullName>
    </recommendedName>
    <alternativeName>
        <fullName evidence="13">ERF-3</fullName>
    </alternativeName>
    <alternativeName>
        <fullName evidence="12">ERF2</fullName>
    </alternativeName>
    <alternativeName>
        <fullName evidence="10">Polypeptide release factor 3</fullName>
    </alternativeName>
    <alternativeName>
        <fullName evidence="11">Translation release factor 3</fullName>
    </alternativeName>
</protein>
<dbReference type="CDD" id="cd01883">
    <property type="entry name" value="EF1_alpha"/>
    <property type="match status" value="1"/>
</dbReference>
<evidence type="ECO:0000256" key="14">
    <source>
        <dbReference type="SAM" id="MobiDB-lite"/>
    </source>
</evidence>
<dbReference type="AlphaFoldDB" id="A0A2T9ZK63"/>
<evidence type="ECO:0000313" key="17">
    <source>
        <dbReference type="Proteomes" id="UP000245609"/>
    </source>
</evidence>
<feature type="domain" description="Tr-type G" evidence="15">
    <location>
        <begin position="201"/>
        <end position="432"/>
    </location>
</feature>
<dbReference type="CDD" id="cd04089">
    <property type="entry name" value="eRF3_II"/>
    <property type="match status" value="1"/>
</dbReference>
<dbReference type="SUPFAM" id="SSF50465">
    <property type="entry name" value="EF-Tu/eEF-1alpha/eIF2-gamma C-terminal domain"/>
    <property type="match status" value="1"/>
</dbReference>
<evidence type="ECO:0000256" key="11">
    <source>
        <dbReference type="ARBA" id="ARBA00030210"/>
    </source>
</evidence>
<dbReference type="InterPro" id="IPR009001">
    <property type="entry name" value="Transl_elong_EF1A/Init_IF2_C"/>
</dbReference>
<dbReference type="Gene3D" id="3.40.50.300">
    <property type="entry name" value="P-loop containing nucleotide triphosphate hydrolases"/>
    <property type="match status" value="1"/>
</dbReference>
<dbReference type="PRINTS" id="PR00315">
    <property type="entry name" value="ELONGATNFCT"/>
</dbReference>
<evidence type="ECO:0000256" key="12">
    <source>
        <dbReference type="ARBA" id="ARBA00030845"/>
    </source>
</evidence>
<dbReference type="Gene3D" id="2.40.30.10">
    <property type="entry name" value="Translation factors"/>
    <property type="match status" value="2"/>
</dbReference>
<dbReference type="InterPro" id="IPR027417">
    <property type="entry name" value="P-loop_NTPase"/>
</dbReference>
<dbReference type="GO" id="GO:0003924">
    <property type="term" value="F:GTPase activity"/>
    <property type="evidence" value="ECO:0007669"/>
    <property type="project" value="InterPro"/>
</dbReference>
<dbReference type="Pfam" id="PF03144">
    <property type="entry name" value="GTP_EFTU_D2"/>
    <property type="match status" value="1"/>
</dbReference>
<dbReference type="EMBL" id="MBFS01000052">
    <property type="protein sequence ID" value="PVV05003.1"/>
    <property type="molecule type" value="Genomic_DNA"/>
</dbReference>
<dbReference type="InterPro" id="IPR000795">
    <property type="entry name" value="T_Tr_GTP-bd_dom"/>
</dbReference>
<evidence type="ECO:0000256" key="3">
    <source>
        <dbReference type="ARBA" id="ARBA00015765"/>
    </source>
</evidence>
<keyword evidence="6" id="KW-0677">Repeat</keyword>
<keyword evidence="5" id="KW-0597">Phosphoprotein</keyword>
<dbReference type="FunFam" id="2.40.30.10:FF:000020">
    <property type="entry name" value="Translation elongation factor EF-1"/>
    <property type="match status" value="1"/>
</dbReference>
<dbReference type="Pfam" id="PF22594">
    <property type="entry name" value="GTP-eEF1A_C"/>
    <property type="match status" value="1"/>
</dbReference>
<dbReference type="PRINTS" id="PR01343">
    <property type="entry name" value="YEASTERF"/>
</dbReference>
<evidence type="ECO:0000256" key="8">
    <source>
        <dbReference type="ARBA" id="ARBA00022917"/>
    </source>
</evidence>
<dbReference type="OrthoDB" id="342024at2759"/>
<keyword evidence="17" id="KW-1185">Reference proteome</keyword>
<comment type="subcellular location">
    <subcellularLocation>
        <location evidence="1">Cytoplasm</location>
    </subcellularLocation>
</comment>
<evidence type="ECO:0000259" key="15">
    <source>
        <dbReference type="PROSITE" id="PS51722"/>
    </source>
</evidence>
<dbReference type="GO" id="GO:0000288">
    <property type="term" value="P:nuclear-transcribed mRNA catabolic process, deadenylation-dependent decay"/>
    <property type="evidence" value="ECO:0007669"/>
    <property type="project" value="InterPro"/>
</dbReference>
<proteinExistence type="inferred from homology"/>
<dbReference type="Pfam" id="PF00009">
    <property type="entry name" value="GTP_EFTU"/>
    <property type="match status" value="1"/>
</dbReference>
<dbReference type="InterPro" id="IPR009000">
    <property type="entry name" value="Transl_B-barrel_sf"/>
</dbReference>
<dbReference type="SUPFAM" id="SSF52540">
    <property type="entry name" value="P-loop containing nucleoside triphosphate hydrolases"/>
    <property type="match status" value="1"/>
</dbReference>
<dbReference type="STRING" id="133381.A0A2T9ZK63"/>
<gene>
    <name evidence="16" type="ORF">BB560_000486</name>
</gene>
<keyword evidence="8" id="KW-0648">Protein biosynthesis</keyword>
<evidence type="ECO:0000256" key="1">
    <source>
        <dbReference type="ARBA" id="ARBA00004496"/>
    </source>
</evidence>
<dbReference type="Proteomes" id="UP000245609">
    <property type="component" value="Unassembled WGS sequence"/>
</dbReference>
<dbReference type="PROSITE" id="PS51722">
    <property type="entry name" value="G_TR_2"/>
    <property type="match status" value="1"/>
</dbReference>
<feature type="compositionally biased region" description="Low complexity" evidence="14">
    <location>
        <begin position="93"/>
        <end position="107"/>
    </location>
</feature>
<evidence type="ECO:0000256" key="6">
    <source>
        <dbReference type="ARBA" id="ARBA00022737"/>
    </source>
</evidence>
<evidence type="ECO:0000256" key="13">
    <source>
        <dbReference type="ARBA" id="ARBA00031881"/>
    </source>
</evidence>
<feature type="region of interest" description="Disordered" evidence="14">
    <location>
        <begin position="70"/>
        <end position="189"/>
    </location>
</feature>
<evidence type="ECO:0000256" key="5">
    <source>
        <dbReference type="ARBA" id="ARBA00022553"/>
    </source>
</evidence>
<accession>A0A2T9ZK63</accession>
<dbReference type="SUPFAM" id="SSF50447">
    <property type="entry name" value="Translation proteins"/>
    <property type="match status" value="1"/>
</dbReference>
<dbReference type="CDD" id="cd03704">
    <property type="entry name" value="eRF3_C_III"/>
    <property type="match status" value="1"/>
</dbReference>
<evidence type="ECO:0000256" key="9">
    <source>
        <dbReference type="ARBA" id="ARBA00023134"/>
    </source>
</evidence>
<keyword evidence="9" id="KW-0342">GTP-binding</keyword>
<comment type="caution">
    <text evidence="16">The sequence shown here is derived from an EMBL/GenBank/DDBJ whole genome shotgun (WGS) entry which is preliminary data.</text>
</comment>
<dbReference type="GO" id="GO:0005525">
    <property type="term" value="F:GTP binding"/>
    <property type="evidence" value="ECO:0007669"/>
    <property type="project" value="UniProtKB-KW"/>
</dbReference>
<dbReference type="SUPFAM" id="SSF81995">
    <property type="entry name" value="beta-sandwich domain of Sec23/24"/>
    <property type="match status" value="1"/>
</dbReference>
<organism evidence="16 17">
    <name type="scientific">Smittium megazygosporum</name>
    <dbReference type="NCBI Taxonomy" id="133381"/>
    <lineage>
        <taxon>Eukaryota</taxon>
        <taxon>Fungi</taxon>
        <taxon>Fungi incertae sedis</taxon>
        <taxon>Zoopagomycota</taxon>
        <taxon>Kickxellomycotina</taxon>
        <taxon>Harpellomycetes</taxon>
        <taxon>Harpellales</taxon>
        <taxon>Legeriomycetaceae</taxon>
        <taxon>Smittium</taxon>
    </lineage>
</organism>
<evidence type="ECO:0000256" key="7">
    <source>
        <dbReference type="ARBA" id="ARBA00022741"/>
    </source>
</evidence>
<dbReference type="PROSITE" id="PS00301">
    <property type="entry name" value="G_TR_1"/>
    <property type="match status" value="1"/>
</dbReference>
<dbReference type="GO" id="GO:0002184">
    <property type="term" value="P:cytoplasmic translational termination"/>
    <property type="evidence" value="ECO:0007669"/>
    <property type="project" value="UniProtKB-ARBA"/>
</dbReference>
<dbReference type="InterPro" id="IPR054696">
    <property type="entry name" value="GTP-eEF1A_C"/>
</dbReference>
<sequence length="625" mass="69157">MSQNNNVDSIDDIDKKINSITLNANAPEFKPGLRVNAPAFVPRFNTSNQQNNSYNNNNQYQNRQYQNQNRNNYNQQPSVQSFNRAPTHLGANPIPQQRQQQPTQLKPVVVSLSSSAAQTAPPKPAVIPEKTPVQTPPESSEKQEKPVVAQPKVTPPKPESAPSESSVPKRSKPEGSSTPAAAQQNELTKEEEASLLNLHFKEHFNVIFIGHVDAGKSTLGGNILFLTGMVDKRTMEKYEKEAKEAGRESWYLSWALDTNAEERAKGKTVECGRAYFETDKRRYTILDAPGHKNYVPSMLGGAAQADIGVLVVSARKGEFETGFERGGQTREHAMLARTNGVKNLIVVINKMDDPTVQWDKARYDEIVVKITPFLKSSGYNPKTDLIFLPISGFTGVNIKEPSPKDHPWYTGKTLIETLDTMDAVERKLNAPLRLPIMEKYKEMGTIVGGKIYSGYVKPGMKVVLMPNKISCEVATVFGENDDEVESAICGDIVKLRLRGIEEEDISEGHVLCDAANPCQGTSVFDAQLVIVDAKNIIAPGYSAVMHVHGAIQEVFLSEFLHLMDKKGRKSRKPPQFVKKGQSCIARFTAAEPICIEKFSVLPQLGRFTLRDEGKTIAIGKVVKLN</sequence>
<reference evidence="16 17" key="1">
    <citation type="journal article" date="2018" name="MBio">
        <title>Comparative Genomics Reveals the Core Gene Toolbox for the Fungus-Insect Symbiosis.</title>
        <authorList>
            <person name="Wang Y."/>
            <person name="Stata M."/>
            <person name="Wang W."/>
            <person name="Stajich J.E."/>
            <person name="White M.M."/>
            <person name="Moncalvo J.M."/>
        </authorList>
    </citation>
    <scope>NUCLEOTIDE SEQUENCE [LARGE SCALE GENOMIC DNA]</scope>
    <source>
        <strain evidence="16 17">SC-DP-2</strain>
    </source>
</reference>
<dbReference type="InterPro" id="IPR031157">
    <property type="entry name" value="G_TR_CS"/>
</dbReference>
<keyword evidence="4" id="KW-0963">Cytoplasm</keyword>
<evidence type="ECO:0000256" key="2">
    <source>
        <dbReference type="ARBA" id="ARBA00007249"/>
    </source>
</evidence>
<feature type="compositionally biased region" description="Polar residues" evidence="14">
    <location>
        <begin position="174"/>
        <end position="186"/>
    </location>
</feature>
<dbReference type="GO" id="GO:0003747">
    <property type="term" value="F:translation release factor activity"/>
    <property type="evidence" value="ECO:0007669"/>
    <property type="project" value="InterPro"/>
</dbReference>
<dbReference type="GO" id="GO:0005829">
    <property type="term" value="C:cytosol"/>
    <property type="evidence" value="ECO:0007669"/>
    <property type="project" value="GOC"/>
</dbReference>
<comment type="similarity">
    <text evidence="2">Belongs to the TRAFAC class translation factor GTPase superfamily. Classic translation factor GTPase family. EF-Tu/EF-1A subfamily.</text>
</comment>
<evidence type="ECO:0000256" key="10">
    <source>
        <dbReference type="ARBA" id="ARBA00029585"/>
    </source>
</evidence>
<dbReference type="InterPro" id="IPR050100">
    <property type="entry name" value="TRAFAC_GTPase_members"/>
</dbReference>